<protein>
    <submittedName>
        <fullName evidence="5">ABC-type dipeptide transport system periplasmic component</fullName>
    </submittedName>
</protein>
<dbReference type="Gene3D" id="3.10.105.10">
    <property type="entry name" value="Dipeptide-binding Protein, Domain 3"/>
    <property type="match status" value="1"/>
</dbReference>
<accession>A0A2N3IE39</accession>
<dbReference type="Pfam" id="PF00496">
    <property type="entry name" value="SBP_bac_5"/>
    <property type="match status" value="1"/>
</dbReference>
<dbReference type="InterPro" id="IPR030678">
    <property type="entry name" value="Peptide/Ni-bd"/>
</dbReference>
<keyword evidence="2" id="KW-0813">Transport</keyword>
<name>A0A2N3IE39_9BACT</name>
<dbReference type="PIRSF" id="PIRSF002741">
    <property type="entry name" value="MppA"/>
    <property type="match status" value="1"/>
</dbReference>
<dbReference type="Gene3D" id="3.40.190.10">
    <property type="entry name" value="Periplasmic binding protein-like II"/>
    <property type="match status" value="1"/>
</dbReference>
<dbReference type="GO" id="GO:0015833">
    <property type="term" value="P:peptide transport"/>
    <property type="evidence" value="ECO:0007669"/>
    <property type="project" value="TreeGrafter"/>
</dbReference>
<comment type="caution">
    <text evidence="5">The sequence shown here is derived from an EMBL/GenBank/DDBJ whole genome shotgun (WGS) entry which is preliminary data.</text>
</comment>
<evidence type="ECO:0000313" key="5">
    <source>
        <dbReference type="EMBL" id="PKQ68571.1"/>
    </source>
</evidence>
<evidence type="ECO:0000259" key="4">
    <source>
        <dbReference type="Pfam" id="PF00496"/>
    </source>
</evidence>
<keyword evidence="3" id="KW-0732">Signal</keyword>
<dbReference type="GO" id="GO:1904680">
    <property type="term" value="F:peptide transmembrane transporter activity"/>
    <property type="evidence" value="ECO:0007669"/>
    <property type="project" value="TreeGrafter"/>
</dbReference>
<dbReference type="GO" id="GO:0030288">
    <property type="term" value="C:outer membrane-bounded periplasmic space"/>
    <property type="evidence" value="ECO:0007669"/>
    <property type="project" value="UniProtKB-ARBA"/>
</dbReference>
<reference evidence="5 6" key="1">
    <citation type="submission" date="2017-06" db="EMBL/GenBank/DDBJ databases">
        <title>Raineya orbicola gen. nov., sp. nov. a slightly thermophilic bacterium of the phylum Bacteroidetes and the description of Raineyaceae fam. nov.</title>
        <authorList>
            <person name="Albuquerque L."/>
            <person name="Polonia A.R.M."/>
            <person name="Barroso C."/>
            <person name="Froufe H.J.C."/>
            <person name="Lage O."/>
            <person name="Lobo-Da-Cunha A."/>
            <person name="Egas C."/>
            <person name="Da Costa M.S."/>
        </authorList>
    </citation>
    <scope>NUCLEOTIDE SEQUENCE [LARGE SCALE GENOMIC DNA]</scope>
    <source>
        <strain evidence="5 6">SPSPC-11</strain>
    </source>
</reference>
<dbReference type="GO" id="GO:0043190">
    <property type="term" value="C:ATP-binding cassette (ABC) transporter complex"/>
    <property type="evidence" value="ECO:0007669"/>
    <property type="project" value="InterPro"/>
</dbReference>
<proteinExistence type="inferred from homology"/>
<dbReference type="Proteomes" id="UP000233387">
    <property type="component" value="Unassembled WGS sequence"/>
</dbReference>
<dbReference type="Gene3D" id="3.90.76.10">
    <property type="entry name" value="Dipeptide-binding Protein, Domain 1"/>
    <property type="match status" value="1"/>
</dbReference>
<gene>
    <name evidence="5" type="ORF">Rain11_1638</name>
</gene>
<comment type="similarity">
    <text evidence="1">Belongs to the bacterial solute-binding protein 5 family.</text>
</comment>
<keyword evidence="6" id="KW-1185">Reference proteome</keyword>
<feature type="domain" description="Solute-binding protein family 5" evidence="4">
    <location>
        <begin position="112"/>
        <end position="498"/>
    </location>
</feature>
<dbReference type="EMBL" id="NKXO01000024">
    <property type="protein sequence ID" value="PKQ68571.1"/>
    <property type="molecule type" value="Genomic_DNA"/>
</dbReference>
<sequence>MFFLKKSLGCLLKKYIFAKVFYKSACKYRKFIQIYLKNFMMRLYLSFVALVLLLASCGNQNGDGGKKIFRYNQTGGLNSLDPAQARNRAAIWATTQIFNGLLELDENMHPTQSIAEAYRWDSTETIYTFTIRKGVHFHDDPCFPNGIGREVTAEDFVYSFKRILSAKTRSTGAWIFRDKVHPNPDSAFVALDRYTLQIRLQRRFHPFLSILTMPYAFVVPHEAIEKYGDDFRSHPVGTGPFKFREWKEGERLVLDKNPHYWKKDAEGKQLPFLDGVEVRFINDPNTAYREFTAGKLDFIVGLSENAKEMIANGKIKEEFKKKYNIDKVPYMNTEYIGFQLDPTAYKGDTTHPFLKKKFRQAISYAINRDEIVNIIRNGLGVSGISGVTPAALPSFDSVVVKGYSYNPEKAKQILKELGYEGGKGLPKLKLQTYTTDKEIAENIAKNLKDIGITVEIEMNMFVKHQQTVDEGRALFFRGSWLGDYPNAENYFAMFYSKNFSPTGPNKTHFVNKEFDRLYVEAQEKDDHDEDHHLLYQYYHKMDNIIVEESPIIVLYYDEILRIYSKKIKGLKTNSSNMLILENVDFAKPGEENTAEKKATAKK</sequence>
<evidence type="ECO:0000256" key="2">
    <source>
        <dbReference type="ARBA" id="ARBA00022448"/>
    </source>
</evidence>
<dbReference type="InterPro" id="IPR000914">
    <property type="entry name" value="SBP_5_dom"/>
</dbReference>
<dbReference type="PANTHER" id="PTHR30290:SF9">
    <property type="entry name" value="OLIGOPEPTIDE-BINDING PROTEIN APPA"/>
    <property type="match status" value="1"/>
</dbReference>
<dbReference type="SUPFAM" id="SSF53850">
    <property type="entry name" value="Periplasmic binding protein-like II"/>
    <property type="match status" value="1"/>
</dbReference>
<evidence type="ECO:0000313" key="6">
    <source>
        <dbReference type="Proteomes" id="UP000233387"/>
    </source>
</evidence>
<dbReference type="CDD" id="cd00995">
    <property type="entry name" value="PBP2_NikA_DppA_OppA_like"/>
    <property type="match status" value="1"/>
</dbReference>
<dbReference type="AlphaFoldDB" id="A0A2N3IE39"/>
<organism evidence="5 6">
    <name type="scientific">Raineya orbicola</name>
    <dbReference type="NCBI Taxonomy" id="2016530"/>
    <lineage>
        <taxon>Bacteria</taxon>
        <taxon>Pseudomonadati</taxon>
        <taxon>Bacteroidota</taxon>
        <taxon>Cytophagia</taxon>
        <taxon>Cytophagales</taxon>
        <taxon>Raineyaceae</taxon>
        <taxon>Raineya</taxon>
    </lineage>
</organism>
<dbReference type="InterPro" id="IPR039424">
    <property type="entry name" value="SBP_5"/>
</dbReference>
<evidence type="ECO:0000256" key="3">
    <source>
        <dbReference type="ARBA" id="ARBA00022729"/>
    </source>
</evidence>
<dbReference type="PANTHER" id="PTHR30290">
    <property type="entry name" value="PERIPLASMIC BINDING COMPONENT OF ABC TRANSPORTER"/>
    <property type="match status" value="1"/>
</dbReference>
<evidence type="ECO:0000256" key="1">
    <source>
        <dbReference type="ARBA" id="ARBA00005695"/>
    </source>
</evidence>